<evidence type="ECO:0008006" key="4">
    <source>
        <dbReference type="Google" id="ProtNLM"/>
    </source>
</evidence>
<feature type="region of interest" description="Disordered" evidence="1">
    <location>
        <begin position="370"/>
        <end position="394"/>
    </location>
</feature>
<protein>
    <recommendedName>
        <fullName evidence="4">Phage-like element PBSX protein XkdF domain-containing protein</fullName>
    </recommendedName>
</protein>
<dbReference type="Proteomes" id="UP000596049">
    <property type="component" value="Chromosome"/>
</dbReference>
<organism evidence="2 3">
    <name type="scientific">Lysinibacillus agricola</name>
    <dbReference type="NCBI Taxonomy" id="2590012"/>
    <lineage>
        <taxon>Bacteria</taxon>
        <taxon>Bacillati</taxon>
        <taxon>Bacillota</taxon>
        <taxon>Bacilli</taxon>
        <taxon>Bacillales</taxon>
        <taxon>Bacillaceae</taxon>
        <taxon>Lysinibacillus</taxon>
    </lineage>
</organism>
<name>A0ABX7AQA8_9BACI</name>
<gene>
    <name evidence="2" type="ORF">FJQ98_14145</name>
</gene>
<evidence type="ECO:0000313" key="2">
    <source>
        <dbReference type="EMBL" id="QQP10429.1"/>
    </source>
</evidence>
<evidence type="ECO:0000256" key="1">
    <source>
        <dbReference type="SAM" id="MobiDB-lite"/>
    </source>
</evidence>
<accession>A0ABX7AQA8</accession>
<keyword evidence="3" id="KW-1185">Reference proteome</keyword>
<reference evidence="2 3" key="1">
    <citation type="submission" date="2020-01" db="EMBL/GenBank/DDBJ databases">
        <authorList>
            <person name="Liu G."/>
            <person name="Liu B."/>
        </authorList>
    </citation>
    <scope>NUCLEOTIDE SEQUENCE [LARGE SCALE GENOMIC DNA]</scope>
    <source>
        <strain evidence="2 3">FJAT-51161</strain>
    </source>
</reference>
<dbReference type="RefSeq" id="WP_053592516.1">
    <property type="nucleotide sequence ID" value="NZ_CP067341.1"/>
</dbReference>
<sequence length="394" mass="43192">MTYSMLCGEMAQGKNEFFQLFGNIAGEMRIEDVPTAPGVDVNELKKGDDDPLEVVVEIPASKSKRGWNYTANSLKNIVEAVNTQTLNGFLGHQKAEDVSNQFLPPVTHWVGAKMVGEIAYFRGVVDASAKDLKRWIRSKRIRQVSIFGIPKLQRVAGETNVIGYDPMSIDWTPLDRAGMNTRIVAMSGEMWDLEGEGPEGELENYEGGAGMKPEDVLNALKEMLGNKQITFSMIAGEMGLKPEQIASDIDAEWVKNLTESVDKLQKVEEALGVSGEMDVVTVANEAAKALEKQGNAGVEKIIGEMMETKIKTENVRKDISNVETPIGKLWSYHSNSITADMTKDQIEGEMDSFFNDGVVKNIINSYHIDNPAGLGNTGGNTNTPQGLKTKRTAL</sequence>
<evidence type="ECO:0000313" key="3">
    <source>
        <dbReference type="Proteomes" id="UP000596049"/>
    </source>
</evidence>
<dbReference type="EMBL" id="CP067341">
    <property type="protein sequence ID" value="QQP10429.1"/>
    <property type="molecule type" value="Genomic_DNA"/>
</dbReference>
<proteinExistence type="predicted"/>